<feature type="transmembrane region" description="Helical" evidence="6">
    <location>
        <begin position="185"/>
        <end position="203"/>
    </location>
</feature>
<keyword evidence="2" id="KW-1003">Cell membrane</keyword>
<dbReference type="PANTHER" id="PTHR42770:SF11">
    <property type="entry name" value="INNER MEMBRANE TRANSPORT PROTEIN YBAT"/>
    <property type="match status" value="1"/>
</dbReference>
<dbReference type="InterPro" id="IPR002293">
    <property type="entry name" value="AA/rel_permease1"/>
</dbReference>
<feature type="transmembrane region" description="Helical" evidence="6">
    <location>
        <begin position="91"/>
        <end position="114"/>
    </location>
</feature>
<feature type="transmembrane region" description="Helical" evidence="6">
    <location>
        <begin position="341"/>
        <end position="360"/>
    </location>
</feature>
<evidence type="ECO:0000256" key="1">
    <source>
        <dbReference type="ARBA" id="ARBA00004651"/>
    </source>
</evidence>
<protein>
    <recommendedName>
        <fullName evidence="8">Amino acid transporter</fullName>
    </recommendedName>
</protein>
<dbReference type="InterPro" id="IPR050367">
    <property type="entry name" value="APC_superfamily"/>
</dbReference>
<name>A0A1W1BTP2_9ZZZZ</name>
<feature type="transmembrane region" description="Helical" evidence="6">
    <location>
        <begin position="126"/>
        <end position="148"/>
    </location>
</feature>
<evidence type="ECO:0000256" key="6">
    <source>
        <dbReference type="SAM" id="Phobius"/>
    </source>
</evidence>
<proteinExistence type="predicted"/>
<feature type="transmembrane region" description="Helical" evidence="6">
    <location>
        <begin position="36"/>
        <end position="60"/>
    </location>
</feature>
<accession>A0A1W1BTP2</accession>
<feature type="transmembrane region" description="Helical" evidence="6">
    <location>
        <begin position="7"/>
        <end position="30"/>
    </location>
</feature>
<feature type="transmembrane region" description="Helical" evidence="6">
    <location>
        <begin position="224"/>
        <end position="246"/>
    </location>
</feature>
<evidence type="ECO:0008006" key="8">
    <source>
        <dbReference type="Google" id="ProtNLM"/>
    </source>
</evidence>
<comment type="subcellular location">
    <subcellularLocation>
        <location evidence="1">Cell membrane</location>
        <topology evidence="1">Multi-pass membrane protein</topology>
    </subcellularLocation>
</comment>
<dbReference type="Gene3D" id="1.20.1740.10">
    <property type="entry name" value="Amino acid/polyamine transporter I"/>
    <property type="match status" value="1"/>
</dbReference>
<keyword evidence="3 6" id="KW-0812">Transmembrane</keyword>
<feature type="transmembrane region" description="Helical" evidence="6">
    <location>
        <begin position="372"/>
        <end position="393"/>
    </location>
</feature>
<keyword evidence="4 6" id="KW-1133">Transmembrane helix</keyword>
<keyword evidence="5 6" id="KW-0472">Membrane</keyword>
<feature type="transmembrane region" description="Helical" evidence="6">
    <location>
        <begin position="155"/>
        <end position="173"/>
    </location>
</feature>
<feature type="transmembrane region" description="Helical" evidence="6">
    <location>
        <begin position="266"/>
        <end position="294"/>
    </location>
</feature>
<dbReference type="EMBL" id="FPHI01000014">
    <property type="protein sequence ID" value="SFV56847.1"/>
    <property type="molecule type" value="Genomic_DNA"/>
</dbReference>
<sequence length="432" mass="46349">MNTNTKAFGLWSAVFLGIGSMVGAGIFVLLGEAGAIAGNLVWISFILGGIIALLSGYSLAKLATAYPSRGGIVEYLVQCYGEGVFSGSLSVLFYLSAMVAIAMVAKTFGTYAAMMSVGENSPLWSNGYAIGVLLVFMFINLAGSSLIARSENIIVVIKLSIIILFTIVVFFYIDPALLALKDAPPIMNIFSSVALTFFAFEGFRVITNTAEDMENPAKTMLKAMMIAITFVMLLYVAVTFAVFGNLPLTEIIKAQDYALAQAAKPMFGHIGFTIMAVAALISTASSINANLYAVTNVTYQMAKNGELPKVYQRNVWHSSEGLIISTIILIAFVLFFNLTEIAAIGSISILFIHALVHIGHLLKIKETKASKILITLAIVTIAVAIILALNYTSSHIPNVGYFIAGGFVLAFAIEIGLRLITKRVISPQTNRK</sequence>
<dbReference type="Pfam" id="PF13520">
    <property type="entry name" value="AA_permease_2"/>
    <property type="match status" value="1"/>
</dbReference>
<dbReference type="GO" id="GO:0022857">
    <property type="term" value="F:transmembrane transporter activity"/>
    <property type="evidence" value="ECO:0007669"/>
    <property type="project" value="InterPro"/>
</dbReference>
<gene>
    <name evidence="7" type="ORF">MNB_SV-3-843</name>
</gene>
<feature type="transmembrane region" description="Helical" evidence="6">
    <location>
        <begin position="399"/>
        <end position="421"/>
    </location>
</feature>
<evidence type="ECO:0000256" key="3">
    <source>
        <dbReference type="ARBA" id="ARBA00022692"/>
    </source>
</evidence>
<evidence type="ECO:0000256" key="5">
    <source>
        <dbReference type="ARBA" id="ARBA00023136"/>
    </source>
</evidence>
<dbReference type="AlphaFoldDB" id="A0A1W1BTP2"/>
<evidence type="ECO:0000256" key="2">
    <source>
        <dbReference type="ARBA" id="ARBA00022475"/>
    </source>
</evidence>
<dbReference type="PANTHER" id="PTHR42770">
    <property type="entry name" value="AMINO ACID TRANSPORTER-RELATED"/>
    <property type="match status" value="1"/>
</dbReference>
<organism evidence="7">
    <name type="scientific">hydrothermal vent metagenome</name>
    <dbReference type="NCBI Taxonomy" id="652676"/>
    <lineage>
        <taxon>unclassified sequences</taxon>
        <taxon>metagenomes</taxon>
        <taxon>ecological metagenomes</taxon>
    </lineage>
</organism>
<evidence type="ECO:0000256" key="4">
    <source>
        <dbReference type="ARBA" id="ARBA00022989"/>
    </source>
</evidence>
<dbReference type="PIRSF" id="PIRSF006060">
    <property type="entry name" value="AA_transporter"/>
    <property type="match status" value="1"/>
</dbReference>
<dbReference type="GO" id="GO:0005886">
    <property type="term" value="C:plasma membrane"/>
    <property type="evidence" value="ECO:0007669"/>
    <property type="project" value="UniProtKB-SubCell"/>
</dbReference>
<reference evidence="7" key="1">
    <citation type="submission" date="2016-10" db="EMBL/GenBank/DDBJ databases">
        <authorList>
            <person name="de Groot N.N."/>
        </authorList>
    </citation>
    <scope>NUCLEOTIDE SEQUENCE</scope>
</reference>
<feature type="transmembrane region" description="Helical" evidence="6">
    <location>
        <begin position="315"/>
        <end position="335"/>
    </location>
</feature>
<evidence type="ECO:0000313" key="7">
    <source>
        <dbReference type="EMBL" id="SFV56847.1"/>
    </source>
</evidence>